<dbReference type="EMBL" id="QJNS01000322">
    <property type="protein sequence ID" value="RYO79595.1"/>
    <property type="molecule type" value="Genomic_DNA"/>
</dbReference>
<reference evidence="3 4" key="1">
    <citation type="submission" date="2018-06" db="EMBL/GenBank/DDBJ databases">
        <title>Complete Genomes of Monosporascus.</title>
        <authorList>
            <person name="Robinson A.J."/>
            <person name="Natvig D.O."/>
        </authorList>
    </citation>
    <scope>NUCLEOTIDE SEQUENCE [LARGE SCALE GENOMIC DNA]</scope>
    <source>
        <strain evidence="3 4">CBS 609.92</strain>
    </source>
</reference>
<feature type="region of interest" description="Disordered" evidence="1">
    <location>
        <begin position="464"/>
        <end position="492"/>
    </location>
</feature>
<feature type="compositionally biased region" description="Acidic residues" evidence="1">
    <location>
        <begin position="403"/>
        <end position="414"/>
    </location>
</feature>
<dbReference type="Proteomes" id="UP000294003">
    <property type="component" value="Unassembled WGS sequence"/>
</dbReference>
<proteinExistence type="predicted"/>
<feature type="region of interest" description="Disordered" evidence="1">
    <location>
        <begin position="612"/>
        <end position="633"/>
    </location>
</feature>
<organism evidence="3 4">
    <name type="scientific">Monosporascus cannonballus</name>
    <dbReference type="NCBI Taxonomy" id="155416"/>
    <lineage>
        <taxon>Eukaryota</taxon>
        <taxon>Fungi</taxon>
        <taxon>Dikarya</taxon>
        <taxon>Ascomycota</taxon>
        <taxon>Pezizomycotina</taxon>
        <taxon>Sordariomycetes</taxon>
        <taxon>Xylariomycetidae</taxon>
        <taxon>Xylariales</taxon>
        <taxon>Xylariales incertae sedis</taxon>
        <taxon>Monosporascus</taxon>
    </lineage>
</organism>
<gene>
    <name evidence="3" type="ORF">DL762_008091</name>
</gene>
<dbReference type="InterPro" id="IPR008984">
    <property type="entry name" value="SMAD_FHA_dom_sf"/>
</dbReference>
<feature type="compositionally biased region" description="Basic and acidic residues" evidence="1">
    <location>
        <begin position="465"/>
        <end position="479"/>
    </location>
</feature>
<feature type="compositionally biased region" description="Low complexity" evidence="1">
    <location>
        <begin position="364"/>
        <end position="373"/>
    </location>
</feature>
<evidence type="ECO:0000313" key="4">
    <source>
        <dbReference type="Proteomes" id="UP000294003"/>
    </source>
</evidence>
<evidence type="ECO:0000313" key="3">
    <source>
        <dbReference type="EMBL" id="RYO79595.1"/>
    </source>
</evidence>
<feature type="region of interest" description="Disordered" evidence="1">
    <location>
        <begin position="331"/>
        <end position="414"/>
    </location>
</feature>
<feature type="region of interest" description="Disordered" evidence="1">
    <location>
        <begin position="201"/>
        <end position="299"/>
    </location>
</feature>
<dbReference type="SUPFAM" id="SSF49879">
    <property type="entry name" value="SMAD/FHA domain"/>
    <property type="match status" value="1"/>
</dbReference>
<dbReference type="PROSITE" id="PS50006">
    <property type="entry name" value="FHA_DOMAIN"/>
    <property type="match status" value="1"/>
</dbReference>
<comment type="caution">
    <text evidence="3">The sequence shown here is derived from an EMBL/GenBank/DDBJ whole genome shotgun (WGS) entry which is preliminary data.</text>
</comment>
<feature type="compositionally biased region" description="Acidic residues" evidence="1">
    <location>
        <begin position="374"/>
        <end position="394"/>
    </location>
</feature>
<protein>
    <recommendedName>
        <fullName evidence="2">FHA domain-containing protein</fullName>
    </recommendedName>
</protein>
<dbReference type="InterPro" id="IPR000253">
    <property type="entry name" value="FHA_dom"/>
</dbReference>
<name>A0ABY0GX74_9PEZI</name>
<feature type="region of interest" description="Disordered" evidence="1">
    <location>
        <begin position="775"/>
        <end position="814"/>
    </location>
</feature>
<dbReference type="Pfam" id="PF00498">
    <property type="entry name" value="FHA"/>
    <property type="match status" value="1"/>
</dbReference>
<feature type="region of interest" description="Disordered" evidence="1">
    <location>
        <begin position="736"/>
        <end position="758"/>
    </location>
</feature>
<accession>A0ABY0GX74</accession>
<sequence length="862" mass="93143">MASSDSSSALDGGQVVVILAASAPGPQFVEPERRLTFTRQNPTIAIGRASKVSSKGFVAAADNAWFDSPVMSREHAELSVEFDKSPKAVYIKDVNSLHGTFHKRGDGLGNEIKLARGHLTKLESGDTLRFGIDVYRHKETFPPCCVDVLIQEETMESYNPSQQNRSEAASTRCFSVCVPGDDYDDDDLQSEDDSVIETGMLLPQQYKRRPPTPFYEGASCGSPIDLTQNDFDPPSSQNVGSTRIQPSVTSHNVMRSDFIDLTSEPEHNGEPRTGPVPRQSSASPHTRRQSSEPVRSISVSSFAPEQMISEVPRLELRPVIAAELAAPIVADDNAEPQAPKNITQAQGGPSFAKYGDLDEPSVASESESCGLGSEEVDINLTDSEDESLITEESVDYSSSEESNMGEEDSPTSEINDEYGVSHEIEYEMEYHDNDDDEGMASTSLDLFVCTDTFLADLHSTPYFKESSRSSSEELEDSAHLDSMPSPPIVAEPNKPMCELAAASASDDVRHTKESIMTQPRAPSPSDAAMAKALPFDPPCHTYTALALGTKTGKFEYFAAREGNKAAFMGSHSSPAASAVREPLFGSKEAYEAPTQRAPAMYSFNPGVKANTPNKTGVTSLADPSQTASSRKLMDPAPLGHEAAAYQRALIMHGSAWSASGDMFINSPVSGFSASPTQRTRLQSPELDMTSAYTFHQSKLAMENKTDQNVKRVQIQDLLAQEPEHEQMEEDVMPISVESPATPDNVSKTPVGSKRSFDDAFTESNGVADVATDGHFIHHDDPSVSPDSDTAFTKDQERQPSASPVVPEPDAIPVPLEELPTEPIQQTIIRPAKRRRFAEVAACVALGGAGVLSALIMSAPSFA</sequence>
<feature type="compositionally biased region" description="Polar residues" evidence="1">
    <location>
        <begin position="225"/>
        <end position="253"/>
    </location>
</feature>
<feature type="compositionally biased region" description="Polar residues" evidence="1">
    <location>
        <begin position="612"/>
        <end position="629"/>
    </location>
</feature>
<evidence type="ECO:0000259" key="2">
    <source>
        <dbReference type="PROSITE" id="PS50006"/>
    </source>
</evidence>
<evidence type="ECO:0000256" key="1">
    <source>
        <dbReference type="SAM" id="MobiDB-lite"/>
    </source>
</evidence>
<dbReference type="Gene3D" id="2.60.200.20">
    <property type="match status" value="1"/>
</dbReference>
<keyword evidence="4" id="KW-1185">Reference proteome</keyword>
<feature type="domain" description="FHA" evidence="2">
    <location>
        <begin position="44"/>
        <end position="101"/>
    </location>
</feature>